<reference evidence="2 3" key="1">
    <citation type="journal article" date="2013" name="ISME J.">
        <title>A metabolic model for members of the genus Tetrasphaera involved in enhanced biological phosphorus removal.</title>
        <authorList>
            <person name="Kristiansen R."/>
            <person name="Nguyen H.T.T."/>
            <person name="Saunders A.M."/>
            <person name="Nielsen J.L."/>
            <person name="Wimmer R."/>
            <person name="Le V.Q."/>
            <person name="McIlroy S.J."/>
            <person name="Petrovski S."/>
            <person name="Seviour R.J."/>
            <person name="Calteau A."/>
            <person name="Nielsen K.L."/>
            <person name="Nielsen P.H."/>
        </authorList>
    </citation>
    <scope>NUCLEOTIDE SEQUENCE [LARGE SCALE GENOMIC DNA]</scope>
    <source>
        <strain evidence="2 3">Ben110</strain>
    </source>
</reference>
<accession>W6JU28</accession>
<evidence type="ECO:0000313" key="3">
    <source>
        <dbReference type="Proteomes" id="UP000035763"/>
    </source>
</evidence>
<organism evidence="2 3">
    <name type="scientific">Nostocoides australiense Ben110</name>
    <dbReference type="NCBI Taxonomy" id="1193182"/>
    <lineage>
        <taxon>Bacteria</taxon>
        <taxon>Bacillati</taxon>
        <taxon>Actinomycetota</taxon>
        <taxon>Actinomycetes</taxon>
        <taxon>Micrococcales</taxon>
        <taxon>Intrasporangiaceae</taxon>
        <taxon>Nostocoides</taxon>
    </lineage>
</organism>
<keyword evidence="1" id="KW-0812">Transmembrane</keyword>
<dbReference type="RefSeq" id="WP_048697687.1">
    <property type="nucleotide sequence ID" value="NZ_HG764815.1"/>
</dbReference>
<evidence type="ECO:0000313" key="2">
    <source>
        <dbReference type="EMBL" id="CCH72397.1"/>
    </source>
</evidence>
<dbReference type="InterPro" id="IPR032531">
    <property type="entry name" value="DUF4956"/>
</dbReference>
<feature type="transmembrane region" description="Helical" evidence="1">
    <location>
        <begin position="30"/>
        <end position="47"/>
    </location>
</feature>
<comment type="caution">
    <text evidence="2">The sequence shown here is derived from an EMBL/GenBank/DDBJ whole genome shotgun (WGS) entry which is preliminary data.</text>
</comment>
<dbReference type="EMBL" id="CAJA01000070">
    <property type="protein sequence ID" value="CCH72397.1"/>
    <property type="molecule type" value="Genomic_DNA"/>
</dbReference>
<feature type="transmembrane region" description="Helical" evidence="1">
    <location>
        <begin position="6"/>
        <end position="23"/>
    </location>
</feature>
<dbReference type="Proteomes" id="UP000035763">
    <property type="component" value="Unassembled WGS sequence"/>
</dbReference>
<name>W6JU28_9MICO</name>
<proteinExistence type="predicted"/>
<feature type="transmembrane region" description="Helical" evidence="1">
    <location>
        <begin position="80"/>
        <end position="96"/>
    </location>
</feature>
<dbReference type="OrthoDB" id="3827267at2"/>
<keyword evidence="3" id="KW-1185">Reference proteome</keyword>
<sequence length="193" mass="20095">MNPILIGADLIAITALVFALFLPRHGRRDLIVAYLGVNVGVLAVASALATSTVSAGLGLGLFGVLSIIRLRSEELSNTEVAYYFAALALGLLGGLGSTNVPLVAALMGLLVAVFLIGDHPAVSRKTERQTMVLDRAYGDVTAARAHVERVLGTEVSTVSVVKTDLVNDTTTVEVRYTPATGARALAPAAEVTR</sequence>
<protein>
    <recommendedName>
        <fullName evidence="4">Permease</fullName>
    </recommendedName>
</protein>
<evidence type="ECO:0000256" key="1">
    <source>
        <dbReference type="SAM" id="Phobius"/>
    </source>
</evidence>
<keyword evidence="1" id="KW-1133">Transmembrane helix</keyword>
<feature type="transmembrane region" description="Helical" evidence="1">
    <location>
        <begin position="53"/>
        <end position="68"/>
    </location>
</feature>
<gene>
    <name evidence="2" type="ORF">BN11_1610002</name>
</gene>
<dbReference type="STRING" id="1193182.BN11_1610002"/>
<evidence type="ECO:0008006" key="4">
    <source>
        <dbReference type="Google" id="ProtNLM"/>
    </source>
</evidence>
<keyword evidence="1" id="KW-0472">Membrane</keyword>
<dbReference type="AlphaFoldDB" id="W6JU28"/>
<dbReference type="Pfam" id="PF16316">
    <property type="entry name" value="DUF4956"/>
    <property type="match status" value="1"/>
</dbReference>